<feature type="domain" description="SSD" evidence="7">
    <location>
        <begin position="620"/>
        <end position="746"/>
    </location>
</feature>
<dbReference type="AlphaFoldDB" id="A0A532UVY4"/>
<evidence type="ECO:0000256" key="2">
    <source>
        <dbReference type="ARBA" id="ARBA00022475"/>
    </source>
</evidence>
<gene>
    <name evidence="8" type="ORF">CEE37_11805</name>
</gene>
<evidence type="ECO:0000256" key="4">
    <source>
        <dbReference type="ARBA" id="ARBA00022989"/>
    </source>
</evidence>
<feature type="transmembrane region" description="Helical" evidence="6">
    <location>
        <begin position="400"/>
        <end position="418"/>
    </location>
</feature>
<dbReference type="InterPro" id="IPR050545">
    <property type="entry name" value="Mycobact_MmpL"/>
</dbReference>
<keyword evidence="3 6" id="KW-0812">Transmembrane</keyword>
<dbReference type="GO" id="GO:0005886">
    <property type="term" value="C:plasma membrane"/>
    <property type="evidence" value="ECO:0007669"/>
    <property type="project" value="UniProtKB-SubCell"/>
</dbReference>
<dbReference type="Gene3D" id="1.20.1640.10">
    <property type="entry name" value="Multidrug efflux transporter AcrB transmembrane domain"/>
    <property type="match status" value="2"/>
</dbReference>
<dbReference type="InterPro" id="IPR000731">
    <property type="entry name" value="SSD"/>
</dbReference>
<accession>A0A532UVY4</accession>
<evidence type="ECO:0000256" key="1">
    <source>
        <dbReference type="ARBA" id="ARBA00004651"/>
    </source>
</evidence>
<feature type="transmembrane region" description="Helical" evidence="6">
    <location>
        <begin position="212"/>
        <end position="228"/>
    </location>
</feature>
<dbReference type="InterPro" id="IPR004869">
    <property type="entry name" value="MMPL_dom"/>
</dbReference>
<evidence type="ECO:0000256" key="6">
    <source>
        <dbReference type="SAM" id="Phobius"/>
    </source>
</evidence>
<feature type="transmembrane region" description="Helical" evidence="6">
    <location>
        <begin position="596"/>
        <end position="614"/>
    </location>
</feature>
<feature type="transmembrane region" description="Helical" evidence="6">
    <location>
        <begin position="621"/>
        <end position="641"/>
    </location>
</feature>
<dbReference type="EMBL" id="NJBN01000008">
    <property type="protein sequence ID" value="TKJ39098.1"/>
    <property type="molecule type" value="Genomic_DNA"/>
</dbReference>
<protein>
    <submittedName>
        <fullName evidence="8">RND transporter</fullName>
    </submittedName>
</protein>
<keyword evidence="4 6" id="KW-1133">Transmembrane helix</keyword>
<feature type="transmembrane region" description="Helical" evidence="6">
    <location>
        <begin position="647"/>
        <end position="669"/>
    </location>
</feature>
<organism evidence="8 9">
    <name type="scientific">candidate division LCP-89 bacterium B3_LCP</name>
    <dbReference type="NCBI Taxonomy" id="2012998"/>
    <lineage>
        <taxon>Bacteria</taxon>
        <taxon>Pseudomonadati</taxon>
        <taxon>Bacteria division LCP-89</taxon>
    </lineage>
</organism>
<dbReference type="PANTHER" id="PTHR33406:SF13">
    <property type="entry name" value="MEMBRANE PROTEIN YDFJ"/>
    <property type="match status" value="1"/>
</dbReference>
<feature type="transmembrane region" description="Helical" evidence="6">
    <location>
        <begin position="312"/>
        <end position="332"/>
    </location>
</feature>
<feature type="transmembrane region" description="Helical" evidence="6">
    <location>
        <begin position="696"/>
        <end position="716"/>
    </location>
</feature>
<feature type="domain" description="SSD" evidence="7">
    <location>
        <begin position="238"/>
        <end position="362"/>
    </location>
</feature>
<proteinExistence type="predicted"/>
<feature type="transmembrane region" description="Helical" evidence="6">
    <location>
        <begin position="338"/>
        <end position="363"/>
    </location>
</feature>
<dbReference type="Pfam" id="PF03176">
    <property type="entry name" value="MMPL"/>
    <property type="match status" value="2"/>
</dbReference>
<evidence type="ECO:0000259" key="7">
    <source>
        <dbReference type="PROSITE" id="PS50156"/>
    </source>
</evidence>
<reference evidence="8 9" key="1">
    <citation type="submission" date="2017-06" db="EMBL/GenBank/DDBJ databases">
        <title>Novel microbial phyla capable of carbon fixation and sulfur reduction in deep-sea sediments.</title>
        <authorList>
            <person name="Huang J."/>
            <person name="Baker B."/>
            <person name="Wang Y."/>
        </authorList>
    </citation>
    <scope>NUCLEOTIDE SEQUENCE [LARGE SCALE GENOMIC DNA]</scope>
    <source>
        <strain evidence="8">B3_LCP</strain>
    </source>
</reference>
<feature type="transmembrane region" description="Helical" evidence="6">
    <location>
        <begin position="722"/>
        <end position="747"/>
    </location>
</feature>
<evidence type="ECO:0000256" key="3">
    <source>
        <dbReference type="ARBA" id="ARBA00022692"/>
    </source>
</evidence>
<evidence type="ECO:0000256" key="5">
    <source>
        <dbReference type="ARBA" id="ARBA00023136"/>
    </source>
</evidence>
<dbReference type="PANTHER" id="PTHR33406">
    <property type="entry name" value="MEMBRANE PROTEIN MJ1562-RELATED"/>
    <property type="match status" value="1"/>
</dbReference>
<evidence type="ECO:0000313" key="8">
    <source>
        <dbReference type="EMBL" id="TKJ39098.1"/>
    </source>
</evidence>
<dbReference type="SUPFAM" id="SSF82866">
    <property type="entry name" value="Multidrug efflux transporter AcrB transmembrane domain"/>
    <property type="match status" value="2"/>
</dbReference>
<keyword evidence="5 6" id="KW-0472">Membrane</keyword>
<name>A0A532UVY4_UNCL8</name>
<keyword evidence="2" id="KW-1003">Cell membrane</keyword>
<comment type="caution">
    <text evidence="8">The sequence shown here is derived from an EMBL/GenBank/DDBJ whole genome shotgun (WGS) entry which is preliminary data.</text>
</comment>
<dbReference type="PROSITE" id="PS50156">
    <property type="entry name" value="SSD"/>
    <property type="match status" value="2"/>
</dbReference>
<feature type="transmembrane region" description="Helical" evidence="6">
    <location>
        <begin position="12"/>
        <end position="30"/>
    </location>
</feature>
<comment type="subcellular location">
    <subcellularLocation>
        <location evidence="1">Cell membrane</location>
        <topology evidence="1">Multi-pass membrane protein</topology>
    </subcellularLocation>
</comment>
<sequence>MKSIADFTVKFRWLIILSFIILTVIFALQLPKTKIDSDIKNQLPEDMPSRIVTDQIDELFGGTDMAMLMIETDDVLKSETLQRTKALSKKMKRIKGVNKVLSLFELKSIKGEDGAMIVNPAVKRIPTSAKQREKLRNEIKENDIVYGSVVSFDFTATAVIGLLDPDVDDIRIVAELQRIINETPGKEKITMGGMPFTRVNISKDIRGDMRRLMPLGLLIMLIFLFISFRQLRGVLLPFIVVVMSVIFALSLIPLLGWKIMVMTVVLPVMLLAIANDYGIHLIARYQEENFVGNDVTKEKLVKSVIRSLAKPIALTGLTTIAGMLCLLGHTMVPAWQLGVLAAMGIAYALSASLLFIPAVLAVIPKAKPILQGENQEGKVRFLERLLISMGSLVSRWPKQIIVISLIVTVLTALGAFRVEIDTNPSNYYSGGSPVVYANDLANEKFGGSTNISVVLKGDIKQPELMDKIHNLEKKLEELPEVGNTVSIARVVRQMSRALNDEDESGYDQIPQSRNAVAQYFELYSMSGDPDDFEKLVDFPYEHAQVTARIREVSTKQINRVVDYVSELTQDDENVQLVGGFATILRELAELVVRGQIISLISAVIIVGLLIALVFRSPTAGLVSAIPLAISMTILFGLMGFFGIELNVATALLSSIMIGVGIDYTIHFLWRYREEKRSGLRSPEAVKKTLTTTGRGIVFNALSVIIGFSALLVSNFLPVRFFGFLVVVSISSCLVGALVLIPALCIVFKPKFLEANNK</sequence>
<evidence type="ECO:0000313" key="9">
    <source>
        <dbReference type="Proteomes" id="UP000319619"/>
    </source>
</evidence>
<feature type="transmembrane region" description="Helical" evidence="6">
    <location>
        <begin position="234"/>
        <end position="257"/>
    </location>
</feature>
<dbReference type="Proteomes" id="UP000319619">
    <property type="component" value="Unassembled WGS sequence"/>
</dbReference>